<dbReference type="InterPro" id="IPR004701">
    <property type="entry name" value="PTS_EIIA_man-typ"/>
</dbReference>
<keyword evidence="1" id="KW-0808">Transferase</keyword>
<dbReference type="GO" id="GO:0016740">
    <property type="term" value="F:transferase activity"/>
    <property type="evidence" value="ECO:0007669"/>
    <property type="project" value="UniProtKB-KW"/>
</dbReference>
<name>A0A3B0YY36_9ZZZZ</name>
<dbReference type="Pfam" id="PF03610">
    <property type="entry name" value="EIIA-man"/>
    <property type="match status" value="1"/>
</dbReference>
<evidence type="ECO:0000259" key="2">
    <source>
        <dbReference type="PROSITE" id="PS51096"/>
    </source>
</evidence>
<dbReference type="PROSITE" id="PS51096">
    <property type="entry name" value="PTS_EIIA_TYPE_4"/>
    <property type="match status" value="1"/>
</dbReference>
<dbReference type="PANTHER" id="PTHR33799:SF1">
    <property type="entry name" value="PTS SYSTEM MANNOSE-SPECIFIC EIIAB COMPONENT-RELATED"/>
    <property type="match status" value="1"/>
</dbReference>
<sequence>MKVGILLITHGNIGQILLDSAIEILKVRPLPTRALATTSDSDPEQTLAAAKQALNELDSGAGTLVLTDLYGSTPSNIACKLRQRGQVRVVT</sequence>
<feature type="domain" description="PTS EIIA type-4" evidence="2">
    <location>
        <begin position="2"/>
        <end position="91"/>
    </location>
</feature>
<organism evidence="3">
    <name type="scientific">hydrothermal vent metagenome</name>
    <dbReference type="NCBI Taxonomy" id="652676"/>
    <lineage>
        <taxon>unclassified sequences</taxon>
        <taxon>metagenomes</taxon>
        <taxon>ecological metagenomes</taxon>
    </lineage>
</organism>
<feature type="non-terminal residue" evidence="3">
    <location>
        <position position="91"/>
    </location>
</feature>
<gene>
    <name evidence="3" type="ORF">MNBD_GAMMA13-1254</name>
</gene>
<dbReference type="InterPro" id="IPR051471">
    <property type="entry name" value="Bacterial_PTS_sugar_comp"/>
</dbReference>
<evidence type="ECO:0000256" key="1">
    <source>
        <dbReference type="ARBA" id="ARBA00022679"/>
    </source>
</evidence>
<dbReference type="InterPro" id="IPR036662">
    <property type="entry name" value="PTS_EIIA_man-typ_sf"/>
</dbReference>
<protein>
    <recommendedName>
        <fullName evidence="2">PTS EIIA type-4 domain-containing protein</fullName>
    </recommendedName>
</protein>
<dbReference type="GO" id="GO:0009401">
    <property type="term" value="P:phosphoenolpyruvate-dependent sugar phosphotransferase system"/>
    <property type="evidence" value="ECO:0007669"/>
    <property type="project" value="InterPro"/>
</dbReference>
<dbReference type="PANTHER" id="PTHR33799">
    <property type="entry name" value="PTS PERMEASE-RELATED-RELATED"/>
    <property type="match status" value="1"/>
</dbReference>
<dbReference type="SUPFAM" id="SSF53062">
    <property type="entry name" value="PTS system fructose IIA component-like"/>
    <property type="match status" value="1"/>
</dbReference>
<dbReference type="AlphaFoldDB" id="A0A3B0YY36"/>
<dbReference type="EMBL" id="UOFK01000036">
    <property type="protein sequence ID" value="VAW73316.1"/>
    <property type="molecule type" value="Genomic_DNA"/>
</dbReference>
<evidence type="ECO:0000313" key="3">
    <source>
        <dbReference type="EMBL" id="VAW73316.1"/>
    </source>
</evidence>
<accession>A0A3B0YY36</accession>
<reference evidence="3" key="1">
    <citation type="submission" date="2018-06" db="EMBL/GenBank/DDBJ databases">
        <authorList>
            <person name="Zhirakovskaya E."/>
        </authorList>
    </citation>
    <scope>NUCLEOTIDE SEQUENCE</scope>
</reference>
<dbReference type="GO" id="GO:0016020">
    <property type="term" value="C:membrane"/>
    <property type="evidence" value="ECO:0007669"/>
    <property type="project" value="InterPro"/>
</dbReference>
<proteinExistence type="predicted"/>
<dbReference type="Gene3D" id="3.40.50.510">
    <property type="entry name" value="Phosphotransferase system, mannose-type IIA component"/>
    <property type="match status" value="1"/>
</dbReference>